<dbReference type="GO" id="GO:0004674">
    <property type="term" value="F:protein serine/threonine kinase activity"/>
    <property type="evidence" value="ECO:0007669"/>
    <property type="project" value="TreeGrafter"/>
</dbReference>
<evidence type="ECO:0000313" key="2">
    <source>
        <dbReference type="EMBL" id="EIW81847.1"/>
    </source>
</evidence>
<keyword evidence="3" id="KW-1185">Reference proteome</keyword>
<dbReference type="SUPFAM" id="SSF56112">
    <property type="entry name" value="Protein kinase-like (PK-like)"/>
    <property type="match status" value="1"/>
</dbReference>
<dbReference type="EMBL" id="JH711577">
    <property type="protein sequence ID" value="EIW81847.1"/>
    <property type="molecule type" value="Genomic_DNA"/>
</dbReference>
<comment type="caution">
    <text evidence="2">The sequence shown here is derived from an EMBL/GenBank/DDBJ whole genome shotgun (WGS) entry which is preliminary data.</text>
</comment>
<dbReference type="SMART" id="SM00220">
    <property type="entry name" value="S_TKc"/>
    <property type="match status" value="1"/>
</dbReference>
<keyword evidence="2" id="KW-0418">Kinase</keyword>
<dbReference type="InterPro" id="IPR008271">
    <property type="entry name" value="Ser/Thr_kinase_AS"/>
</dbReference>
<dbReference type="RefSeq" id="XP_007767714.1">
    <property type="nucleotide sequence ID" value="XM_007769524.1"/>
</dbReference>
<evidence type="ECO:0000313" key="3">
    <source>
        <dbReference type="Proteomes" id="UP000053558"/>
    </source>
</evidence>
<dbReference type="KEGG" id="cput:CONPUDRAFT_122334"/>
<protein>
    <submittedName>
        <fullName evidence="2">Kinase-like protein</fullName>
    </submittedName>
</protein>
<dbReference type="OrthoDB" id="4062651at2759"/>
<dbReference type="Proteomes" id="UP000053558">
    <property type="component" value="Unassembled WGS sequence"/>
</dbReference>
<dbReference type="Gene3D" id="1.10.510.10">
    <property type="entry name" value="Transferase(Phosphotransferase) domain 1"/>
    <property type="match status" value="1"/>
</dbReference>
<feature type="domain" description="Protein kinase" evidence="1">
    <location>
        <begin position="1"/>
        <end position="235"/>
    </location>
</feature>
<gene>
    <name evidence="2" type="ORF">CONPUDRAFT_122334</name>
</gene>
<proteinExistence type="predicted"/>
<keyword evidence="2" id="KW-0808">Transferase</keyword>
<dbReference type="InterPro" id="IPR051681">
    <property type="entry name" value="Ser/Thr_Kinases-Pseudokinases"/>
</dbReference>
<dbReference type="OMA" id="WMENGHI"/>
<reference evidence="3" key="1">
    <citation type="journal article" date="2012" name="Science">
        <title>The Paleozoic origin of enzymatic lignin decomposition reconstructed from 31 fungal genomes.</title>
        <authorList>
            <person name="Floudas D."/>
            <person name="Binder M."/>
            <person name="Riley R."/>
            <person name="Barry K."/>
            <person name="Blanchette R.A."/>
            <person name="Henrissat B."/>
            <person name="Martinez A.T."/>
            <person name="Otillar R."/>
            <person name="Spatafora J.W."/>
            <person name="Yadav J.S."/>
            <person name="Aerts A."/>
            <person name="Benoit I."/>
            <person name="Boyd A."/>
            <person name="Carlson A."/>
            <person name="Copeland A."/>
            <person name="Coutinho P.M."/>
            <person name="de Vries R.P."/>
            <person name="Ferreira P."/>
            <person name="Findley K."/>
            <person name="Foster B."/>
            <person name="Gaskell J."/>
            <person name="Glotzer D."/>
            <person name="Gorecki P."/>
            <person name="Heitman J."/>
            <person name="Hesse C."/>
            <person name="Hori C."/>
            <person name="Igarashi K."/>
            <person name="Jurgens J.A."/>
            <person name="Kallen N."/>
            <person name="Kersten P."/>
            <person name="Kohler A."/>
            <person name="Kuees U."/>
            <person name="Kumar T.K.A."/>
            <person name="Kuo A."/>
            <person name="LaButti K."/>
            <person name="Larrondo L.F."/>
            <person name="Lindquist E."/>
            <person name="Ling A."/>
            <person name="Lombard V."/>
            <person name="Lucas S."/>
            <person name="Lundell T."/>
            <person name="Martin R."/>
            <person name="McLaughlin D.J."/>
            <person name="Morgenstern I."/>
            <person name="Morin E."/>
            <person name="Murat C."/>
            <person name="Nagy L.G."/>
            <person name="Nolan M."/>
            <person name="Ohm R.A."/>
            <person name="Patyshakuliyeva A."/>
            <person name="Rokas A."/>
            <person name="Ruiz-Duenas F.J."/>
            <person name="Sabat G."/>
            <person name="Salamov A."/>
            <person name="Samejima M."/>
            <person name="Schmutz J."/>
            <person name="Slot J.C."/>
            <person name="St John F."/>
            <person name="Stenlid J."/>
            <person name="Sun H."/>
            <person name="Sun S."/>
            <person name="Syed K."/>
            <person name="Tsang A."/>
            <person name="Wiebenga A."/>
            <person name="Young D."/>
            <person name="Pisabarro A."/>
            <person name="Eastwood D.C."/>
            <person name="Martin F."/>
            <person name="Cullen D."/>
            <person name="Grigoriev I.V."/>
            <person name="Hibbett D.S."/>
        </authorList>
    </citation>
    <scope>NUCLEOTIDE SEQUENCE [LARGE SCALE GENOMIC DNA]</scope>
    <source>
        <strain evidence="3">RWD-64-598 SS2</strain>
    </source>
</reference>
<organism evidence="2 3">
    <name type="scientific">Coniophora puteana (strain RWD-64-598)</name>
    <name type="common">Brown rot fungus</name>
    <dbReference type="NCBI Taxonomy" id="741705"/>
    <lineage>
        <taxon>Eukaryota</taxon>
        <taxon>Fungi</taxon>
        <taxon>Dikarya</taxon>
        <taxon>Basidiomycota</taxon>
        <taxon>Agaricomycotina</taxon>
        <taxon>Agaricomycetes</taxon>
        <taxon>Agaricomycetidae</taxon>
        <taxon>Boletales</taxon>
        <taxon>Coniophorineae</taxon>
        <taxon>Coniophoraceae</taxon>
        <taxon>Coniophora</taxon>
    </lineage>
</organism>
<dbReference type="InterPro" id="IPR011009">
    <property type="entry name" value="Kinase-like_dom_sf"/>
</dbReference>
<dbReference type="InterPro" id="IPR001245">
    <property type="entry name" value="Ser-Thr/Tyr_kinase_cat_dom"/>
</dbReference>
<dbReference type="PIRSF" id="PIRSF000654">
    <property type="entry name" value="Integrin-linked_kinase"/>
    <property type="match status" value="1"/>
</dbReference>
<dbReference type="PANTHER" id="PTHR44329">
    <property type="entry name" value="SERINE/THREONINE-PROTEIN KINASE TNNI3K-RELATED"/>
    <property type="match status" value="1"/>
</dbReference>
<dbReference type="InterPro" id="IPR000719">
    <property type="entry name" value="Prot_kinase_dom"/>
</dbReference>
<dbReference type="Pfam" id="PF07714">
    <property type="entry name" value="PK_Tyr_Ser-Thr"/>
    <property type="match status" value="1"/>
</dbReference>
<accession>A0A5M3MRZ9</accession>
<dbReference type="GO" id="GO:0005524">
    <property type="term" value="F:ATP binding"/>
    <property type="evidence" value="ECO:0007669"/>
    <property type="project" value="InterPro"/>
</dbReference>
<sequence length="243" mass="26653">MCREAAIWRYLRHPNVLPFLGAVYNGTEIHVVTPFMENGSVMDYLERNPDVDRVRLILDVAKGLHYLHTFIPTIIHGDIKGANVLITDDGAACIADFGTIGIKDDARTNFNASSTAVGRTFAFAAPELLEGAPGHSRHTPQSDMYAFGGLCYELFSGDPPFAGWSPFSLVNAISNGTLPGRPVAGPGAAQLDDALWDMITRCWRSEPSERPTAKVVIQFLEERYTVAVRRSVPFVGSKVWLVC</sequence>
<dbReference type="PROSITE" id="PS00108">
    <property type="entry name" value="PROTEIN_KINASE_ST"/>
    <property type="match status" value="1"/>
</dbReference>
<dbReference type="GeneID" id="19199686"/>
<dbReference type="AlphaFoldDB" id="A0A5M3MRZ9"/>
<dbReference type="PROSITE" id="PS50011">
    <property type="entry name" value="PROTEIN_KINASE_DOM"/>
    <property type="match status" value="1"/>
</dbReference>
<name>A0A5M3MRZ9_CONPW</name>
<evidence type="ECO:0000259" key="1">
    <source>
        <dbReference type="PROSITE" id="PS50011"/>
    </source>
</evidence>